<dbReference type="PRINTS" id="PR01046">
    <property type="entry name" value="TRNASYNTHPRO"/>
</dbReference>
<comment type="similarity">
    <text evidence="1">Belongs to the class-II aminoacyl-tRNA synthetase family.</text>
</comment>
<dbReference type="PANTHER" id="PTHR42753:SF2">
    <property type="entry name" value="PROLINE--TRNA LIGASE"/>
    <property type="match status" value="1"/>
</dbReference>
<reference evidence="11" key="1">
    <citation type="submission" date="2022-07" db="EMBL/GenBank/DDBJ databases">
        <title>Phylogenomic reconstructions and comparative analyses of Kickxellomycotina fungi.</title>
        <authorList>
            <person name="Reynolds N.K."/>
            <person name="Stajich J.E."/>
            <person name="Barry K."/>
            <person name="Grigoriev I.V."/>
            <person name="Crous P."/>
            <person name="Smith M.E."/>
        </authorList>
    </citation>
    <scope>NUCLEOTIDE SEQUENCE</scope>
    <source>
        <strain evidence="11">NRRL 3115</strain>
    </source>
</reference>
<dbReference type="InterPro" id="IPR004500">
    <property type="entry name" value="Pro-tRNA-synth_IIa_bac-type"/>
</dbReference>
<dbReference type="Gene3D" id="3.40.50.800">
    <property type="entry name" value="Anticodon-binding domain"/>
    <property type="match status" value="1"/>
</dbReference>
<evidence type="ECO:0000256" key="8">
    <source>
        <dbReference type="ARBA" id="ARBA00029731"/>
    </source>
</evidence>
<dbReference type="NCBIfam" id="TIGR00409">
    <property type="entry name" value="proS_fam_II"/>
    <property type="match status" value="1"/>
</dbReference>
<evidence type="ECO:0000256" key="4">
    <source>
        <dbReference type="ARBA" id="ARBA00022741"/>
    </source>
</evidence>
<dbReference type="Pfam" id="PF03129">
    <property type="entry name" value="HGTP_anticodon"/>
    <property type="match status" value="1"/>
</dbReference>
<dbReference type="OrthoDB" id="10267474at2759"/>
<dbReference type="GO" id="GO:0006433">
    <property type="term" value="P:prolyl-tRNA aminoacylation"/>
    <property type="evidence" value="ECO:0007669"/>
    <property type="project" value="InterPro"/>
</dbReference>
<keyword evidence="7" id="KW-0030">Aminoacyl-tRNA synthetase</keyword>
<sequence length="648" mass="72429">MIIRLGQRIAIRQARQQQQKQYDLVCIGARSQSTLIPQSSRLSWMLLPTKKASKDESKGHVGNTKQSTTDLLTNVGYIYQSSAGIFTLLPMAQRVIDKIERIVDEEMGRVGGQKLAMPTLLTPDNWIKTGRWESTGEELFTLTDRKEMEMILGPTHEEEITAMVKDMVNSYRRYPLRLYQTTRKFRDEPRPRAGLLRGREFIMKDMYSFDVSKEKAIEAFKALEGAYRRSFSRIGVPYVVADADSGNIGGTLSKEFHFVNESGEDTLLECTDCGYVANEERARGMGTANTGDTAEQDDAVAIDGYYAMIQTNDKELVGARLVAVPSGHKPSVLKISKEWSAAHNHRKQSIVVVHLGSSFKTIDEALTSAAKWHSYQLQQGQTVIIEMDAPLFDSCLQDLRIEDAPDADCDNVAQQQQRTLAAKAKWGDWHVAQMGDGCAECKRGVLKSQRAIEVGHIFYLGDKYSRAMDLNVLYKGKQQCVEMGCYGIGISRILQAAAECCNADKRGLRWPLAIAPYAAVILPLVAAERVSEIYAQLSTIKVGDSEVFQDNVAVDDREHLRPGFRLNDMELLGFPVTVVLGKRFLASEEVEVQLRIPGMQLSNMQSIEGIQVTGDEYECRAHVGLDKLNGFLKLALENHIRPTETVVE</sequence>
<evidence type="ECO:0000313" key="12">
    <source>
        <dbReference type="Proteomes" id="UP001151518"/>
    </source>
</evidence>
<gene>
    <name evidence="11" type="ORF">GGI25_004418</name>
</gene>
<dbReference type="InterPro" id="IPR050062">
    <property type="entry name" value="Pro-tRNA_synthetase"/>
</dbReference>
<protein>
    <recommendedName>
        <fullName evidence="2">proline--tRNA ligase</fullName>
        <ecNumber evidence="2">6.1.1.15</ecNumber>
    </recommendedName>
    <alternativeName>
        <fullName evidence="8">Prolyl-tRNA synthetase</fullName>
    </alternativeName>
</protein>
<dbReference type="Pfam" id="PF00587">
    <property type="entry name" value="tRNA-synt_2b"/>
    <property type="match status" value="1"/>
</dbReference>
<evidence type="ECO:0000256" key="5">
    <source>
        <dbReference type="ARBA" id="ARBA00022840"/>
    </source>
</evidence>
<keyword evidence="3" id="KW-0436">Ligase</keyword>
<evidence type="ECO:0000313" key="11">
    <source>
        <dbReference type="EMBL" id="KAJ2674201.1"/>
    </source>
</evidence>
<dbReference type="GO" id="GO:0005524">
    <property type="term" value="F:ATP binding"/>
    <property type="evidence" value="ECO:0007669"/>
    <property type="project" value="UniProtKB-KW"/>
</dbReference>
<evidence type="ECO:0000256" key="6">
    <source>
        <dbReference type="ARBA" id="ARBA00022917"/>
    </source>
</evidence>
<dbReference type="SUPFAM" id="SSF52954">
    <property type="entry name" value="Class II aaRS ABD-related"/>
    <property type="match status" value="1"/>
</dbReference>
<dbReference type="GO" id="GO:0005739">
    <property type="term" value="C:mitochondrion"/>
    <property type="evidence" value="ECO:0007669"/>
    <property type="project" value="TreeGrafter"/>
</dbReference>
<evidence type="ECO:0000256" key="9">
    <source>
        <dbReference type="ARBA" id="ARBA00047671"/>
    </source>
</evidence>
<dbReference type="GO" id="GO:0004827">
    <property type="term" value="F:proline-tRNA ligase activity"/>
    <property type="evidence" value="ECO:0007669"/>
    <property type="project" value="UniProtKB-EC"/>
</dbReference>
<comment type="caution">
    <text evidence="11">The sequence shown here is derived from an EMBL/GenBank/DDBJ whole genome shotgun (WGS) entry which is preliminary data.</text>
</comment>
<dbReference type="InterPro" id="IPR002314">
    <property type="entry name" value="aa-tRNA-synt_IIb"/>
</dbReference>
<comment type="catalytic activity">
    <reaction evidence="9">
        <text>tRNA(Pro) + L-proline + ATP = L-prolyl-tRNA(Pro) + AMP + diphosphate</text>
        <dbReference type="Rhea" id="RHEA:14305"/>
        <dbReference type="Rhea" id="RHEA-COMP:9700"/>
        <dbReference type="Rhea" id="RHEA-COMP:9702"/>
        <dbReference type="ChEBI" id="CHEBI:30616"/>
        <dbReference type="ChEBI" id="CHEBI:33019"/>
        <dbReference type="ChEBI" id="CHEBI:60039"/>
        <dbReference type="ChEBI" id="CHEBI:78442"/>
        <dbReference type="ChEBI" id="CHEBI:78532"/>
        <dbReference type="ChEBI" id="CHEBI:456215"/>
        <dbReference type="EC" id="6.1.1.15"/>
    </reaction>
</comment>
<evidence type="ECO:0000256" key="2">
    <source>
        <dbReference type="ARBA" id="ARBA00012831"/>
    </source>
</evidence>
<dbReference type="PROSITE" id="PS50862">
    <property type="entry name" value="AA_TRNA_LIGASE_II"/>
    <property type="match status" value="1"/>
</dbReference>
<accession>A0A9W8G554</accession>
<dbReference type="EC" id="6.1.1.15" evidence="2"/>
<keyword evidence="6" id="KW-0648">Protein biosynthesis</keyword>
<keyword evidence="5" id="KW-0067">ATP-binding</keyword>
<dbReference type="Gene3D" id="3.30.930.10">
    <property type="entry name" value="Bira Bifunctional Protein, Domain 2"/>
    <property type="match status" value="2"/>
</dbReference>
<evidence type="ECO:0000256" key="7">
    <source>
        <dbReference type="ARBA" id="ARBA00023146"/>
    </source>
</evidence>
<dbReference type="InterPro" id="IPR045864">
    <property type="entry name" value="aa-tRNA-synth_II/BPL/LPL"/>
</dbReference>
<keyword evidence="4" id="KW-0547">Nucleotide-binding</keyword>
<dbReference type="Proteomes" id="UP001151518">
    <property type="component" value="Unassembled WGS sequence"/>
</dbReference>
<name>A0A9W8G554_9FUNG</name>
<dbReference type="PANTHER" id="PTHR42753">
    <property type="entry name" value="MITOCHONDRIAL RIBOSOME PROTEIN L39/PROLYL-TRNA LIGASE FAMILY MEMBER"/>
    <property type="match status" value="1"/>
</dbReference>
<dbReference type="InterPro" id="IPR006195">
    <property type="entry name" value="aa-tRNA-synth_II"/>
</dbReference>
<dbReference type="InterPro" id="IPR036621">
    <property type="entry name" value="Anticodon-bd_dom_sf"/>
</dbReference>
<proteinExistence type="inferred from homology"/>
<organism evidence="11 12">
    <name type="scientific">Coemansia spiralis</name>
    <dbReference type="NCBI Taxonomy" id="417178"/>
    <lineage>
        <taxon>Eukaryota</taxon>
        <taxon>Fungi</taxon>
        <taxon>Fungi incertae sedis</taxon>
        <taxon>Zoopagomycota</taxon>
        <taxon>Kickxellomycotina</taxon>
        <taxon>Kickxellomycetes</taxon>
        <taxon>Kickxellales</taxon>
        <taxon>Kickxellaceae</taxon>
        <taxon>Coemansia</taxon>
    </lineage>
</organism>
<dbReference type="SUPFAM" id="SSF55681">
    <property type="entry name" value="Class II aaRS and biotin synthetases"/>
    <property type="match status" value="1"/>
</dbReference>
<dbReference type="InterPro" id="IPR002316">
    <property type="entry name" value="Pro-tRNA-ligase_IIa"/>
</dbReference>
<evidence type="ECO:0000256" key="3">
    <source>
        <dbReference type="ARBA" id="ARBA00022598"/>
    </source>
</evidence>
<feature type="domain" description="Aminoacyl-transfer RNA synthetases class-II family profile" evidence="10">
    <location>
        <begin position="94"/>
        <end position="562"/>
    </location>
</feature>
<dbReference type="EMBL" id="JANBTW010000059">
    <property type="protein sequence ID" value="KAJ2674201.1"/>
    <property type="molecule type" value="Genomic_DNA"/>
</dbReference>
<evidence type="ECO:0000259" key="10">
    <source>
        <dbReference type="PROSITE" id="PS50862"/>
    </source>
</evidence>
<dbReference type="InterPro" id="IPR004154">
    <property type="entry name" value="Anticodon-bd"/>
</dbReference>
<dbReference type="AlphaFoldDB" id="A0A9W8G554"/>
<evidence type="ECO:0000256" key="1">
    <source>
        <dbReference type="ARBA" id="ARBA00008226"/>
    </source>
</evidence>